<dbReference type="Proteomes" id="UP000611762">
    <property type="component" value="Unassembled WGS sequence"/>
</dbReference>
<comment type="caution">
    <text evidence="3">The sequence shown here is derived from an EMBL/GenBank/DDBJ whole genome shotgun (WGS) entry which is preliminary data.</text>
</comment>
<keyword evidence="1" id="KW-0732">Signal</keyword>
<dbReference type="Pfam" id="PF07833">
    <property type="entry name" value="Cu_amine_oxidN1"/>
    <property type="match status" value="1"/>
</dbReference>
<dbReference type="InterPro" id="IPR012854">
    <property type="entry name" value="Cu_amine_oxidase-like_N"/>
</dbReference>
<dbReference type="InterPro" id="IPR036582">
    <property type="entry name" value="Mao_N_sf"/>
</dbReference>
<name>A0A926HY33_9FIRM</name>
<dbReference type="Gene3D" id="3.30.457.10">
    <property type="entry name" value="Copper amine oxidase-like, N-terminal domain"/>
    <property type="match status" value="1"/>
</dbReference>
<organism evidence="3 4">
    <name type="scientific">Congzhengia minquanensis</name>
    <dbReference type="NCBI Taxonomy" id="2763657"/>
    <lineage>
        <taxon>Bacteria</taxon>
        <taxon>Bacillati</taxon>
        <taxon>Bacillota</taxon>
        <taxon>Clostridia</taxon>
        <taxon>Eubacteriales</taxon>
        <taxon>Oscillospiraceae</taxon>
        <taxon>Congzhengia</taxon>
    </lineage>
</organism>
<proteinExistence type="predicted"/>
<evidence type="ECO:0000256" key="1">
    <source>
        <dbReference type="SAM" id="SignalP"/>
    </source>
</evidence>
<dbReference type="AlphaFoldDB" id="A0A926HY33"/>
<dbReference type="RefSeq" id="WP_249310932.1">
    <property type="nucleotide sequence ID" value="NZ_JACRSU010000001.1"/>
</dbReference>
<dbReference type="EMBL" id="JACRSU010000001">
    <property type="protein sequence ID" value="MBC8539720.1"/>
    <property type="molecule type" value="Genomic_DNA"/>
</dbReference>
<dbReference type="SUPFAM" id="SSF55383">
    <property type="entry name" value="Copper amine oxidase, domain N"/>
    <property type="match status" value="1"/>
</dbReference>
<feature type="chain" id="PRO_5037847882" evidence="1">
    <location>
        <begin position="26"/>
        <end position="864"/>
    </location>
</feature>
<evidence type="ECO:0000313" key="3">
    <source>
        <dbReference type="EMBL" id="MBC8539720.1"/>
    </source>
</evidence>
<sequence length="864" mass="96708">MRKKLFAAAMAVLMLFALCVPGGFAANAKAIPIRFHKAGGGQFIYCNNPEAVTKTDLSSTDNPSPTYLMKNEDLGPDNYSVFFCFYNFAGFDIEPDVEFTSENGAVIKINSIGYYTPQGVEFWDCLGAWPDYLGVNIRSLAGNEQHVAFAGAKNVPAEFSLNSGENDWASRYLYNYEALKPEATFNMLIDFTIVSGRADVNFAALKHTKTLGDRSSHDPNAAPGKYVRDNTVKGIDKETLPIVETDIQICIDKDTPNGEPVPAEVFNQYHPEGSVTPFWTTNINPSRDEYMVSKNTAAGSDMLSLTYEDDSKLAYYGRSVPQSQRDNVWQMDLYHFDTAGYDPSLPWTADEHVPNAFTSETLDKNNPPNPNFQFNLGNFGVTNRYRLAIENRDSIPRTLNYYIKSSCTSNIVIARDKDGTMLNPFTLEPENPFAISKEITWGEQTDACMFSAEVGPGETKEYVLDVILPTNNFGGQANSIRIDTVKHLQPREYSPFPSYMQTQTNKDVFFTGAETMKWENGALLRFDEDAAVWNEVILPETTRTLFEAESNHISLVKTGAGYAARFCGWDDFGNSIMNKNRKNTVYFLDSSMNVTGQKTFPDYIFGFLSDGKTLYVQSDKVYRTDNLETFEPVEETPVWNGKYLLVKKGSTFYERKEEKDIPIVFEGQTPKEIFSTDGVFYYKKSWQTSLTDKNTENILSVSPDGVNWTDIALPSNFLELLKVSRVGDRLFVSTKFEQFSFDVPTQAGLVRVQLNGELLSFLTQSKISQDRTMVPIRLFFEKLGASVGWNGATGTVTAEKGGRSIELNIGSKTAFADGVAVEMDVAPYIENDKTMVPMRFISEQLGCTVDWDENTKTAAVDAIF</sequence>
<evidence type="ECO:0000313" key="4">
    <source>
        <dbReference type="Proteomes" id="UP000611762"/>
    </source>
</evidence>
<keyword evidence="4" id="KW-1185">Reference proteome</keyword>
<accession>A0A926HY33</accession>
<evidence type="ECO:0000259" key="2">
    <source>
        <dbReference type="Pfam" id="PF07833"/>
    </source>
</evidence>
<protein>
    <submittedName>
        <fullName evidence="3">Copper amine oxidase N-terminal domain-containing protein</fullName>
    </submittedName>
</protein>
<feature type="signal peptide" evidence="1">
    <location>
        <begin position="1"/>
        <end position="25"/>
    </location>
</feature>
<feature type="domain" description="Copper amine oxidase-like N-terminal" evidence="2">
    <location>
        <begin position="754"/>
        <end position="858"/>
    </location>
</feature>
<gene>
    <name evidence="3" type="ORF">H8698_01865</name>
</gene>
<reference evidence="3" key="1">
    <citation type="submission" date="2020-08" db="EMBL/GenBank/DDBJ databases">
        <title>Genome public.</title>
        <authorList>
            <person name="Liu C."/>
            <person name="Sun Q."/>
        </authorList>
    </citation>
    <scope>NUCLEOTIDE SEQUENCE</scope>
    <source>
        <strain evidence="3">H8</strain>
    </source>
</reference>